<gene>
    <name evidence="1" type="ORF">IAG42_13370</name>
</gene>
<dbReference type="Proteomes" id="UP000516428">
    <property type="component" value="Chromosome"/>
</dbReference>
<name>A0A7H1B706_9ACTN</name>
<accession>A0A7H1B706</accession>
<keyword evidence="2" id="KW-1185">Reference proteome</keyword>
<evidence type="ECO:0000313" key="2">
    <source>
        <dbReference type="Proteomes" id="UP000516428"/>
    </source>
</evidence>
<dbReference type="AlphaFoldDB" id="A0A7H1B706"/>
<dbReference type="EMBL" id="CP061281">
    <property type="protein sequence ID" value="QNS04511.1"/>
    <property type="molecule type" value="Genomic_DNA"/>
</dbReference>
<proteinExistence type="predicted"/>
<dbReference type="KEGG" id="sxn:IAG42_13370"/>
<protein>
    <submittedName>
        <fullName evidence="1">Uncharacterized protein</fullName>
    </submittedName>
</protein>
<sequence>MRRRTVTTRSLLTGGFVLALLGAGVLLHPVPSESLTASSLAAPGADGNWSAEAFADLEPPAVLTQTRGERLLSQAVTLLGEARSVRMTVDITQHGKRAQADLRMDRAGNCTGTMDGGPGASGDLIVLAEGAKDDGPEVYMSYSDRALAEWQAMADTRGPAVSQRIRERLALVRGKYVHVPAGPKGADALAKVCTMGQVLGAQAADTSGTRDLPEERRDGRRVIPLLPPQGDEDLGSAYVDAAGKPYLRSLEMDSEQIKGKMRFSGYGEPLTVRRPPAAQIVELPADEGSVFEA</sequence>
<reference evidence="1 2" key="1">
    <citation type="submission" date="2020-09" db="EMBL/GenBank/DDBJ databases">
        <title>A novel species.</title>
        <authorList>
            <person name="Gao J."/>
        </authorList>
    </citation>
    <scope>NUCLEOTIDE SEQUENCE [LARGE SCALE GENOMIC DNA]</scope>
    <source>
        <strain evidence="1 2">CRXT-Y-14</strain>
    </source>
</reference>
<organism evidence="1 2">
    <name type="scientific">Streptomyces xanthii</name>
    <dbReference type="NCBI Taxonomy" id="2768069"/>
    <lineage>
        <taxon>Bacteria</taxon>
        <taxon>Bacillati</taxon>
        <taxon>Actinomycetota</taxon>
        <taxon>Actinomycetes</taxon>
        <taxon>Kitasatosporales</taxon>
        <taxon>Streptomycetaceae</taxon>
        <taxon>Streptomyces</taxon>
    </lineage>
</organism>
<dbReference type="RefSeq" id="WP_188337246.1">
    <property type="nucleotide sequence ID" value="NZ_CP061281.1"/>
</dbReference>
<evidence type="ECO:0000313" key="1">
    <source>
        <dbReference type="EMBL" id="QNS04511.1"/>
    </source>
</evidence>